<dbReference type="OrthoDB" id="4395981at2"/>
<gene>
    <name evidence="1" type="ORF">HMPREF0183_0396</name>
</gene>
<organism evidence="1 2">
    <name type="scientific">Brevibacterium mcbrellneri ATCC 49030</name>
    <dbReference type="NCBI Taxonomy" id="585530"/>
    <lineage>
        <taxon>Bacteria</taxon>
        <taxon>Bacillati</taxon>
        <taxon>Actinomycetota</taxon>
        <taxon>Actinomycetes</taxon>
        <taxon>Micrococcales</taxon>
        <taxon>Brevibacteriaceae</taxon>
        <taxon>Brevibacterium</taxon>
    </lineage>
</organism>
<keyword evidence="2" id="KW-1185">Reference proteome</keyword>
<comment type="caution">
    <text evidence="1">The sequence shown here is derived from an EMBL/GenBank/DDBJ whole genome shotgun (WGS) entry which is preliminary data.</text>
</comment>
<dbReference type="RefSeq" id="WP_005882220.1">
    <property type="nucleotide sequence ID" value="NZ_ADNU01000012.1"/>
</dbReference>
<evidence type="ECO:0000313" key="2">
    <source>
        <dbReference type="Proteomes" id="UP000005714"/>
    </source>
</evidence>
<dbReference type="EMBL" id="ADNU01000012">
    <property type="protein sequence ID" value="EFG48428.1"/>
    <property type="molecule type" value="Genomic_DNA"/>
</dbReference>
<protein>
    <submittedName>
        <fullName evidence="1">Uncharacterized protein</fullName>
    </submittedName>
</protein>
<name>D4YKD6_9MICO</name>
<accession>D4YKD6</accession>
<sequence length="99" mass="11112">MSEENAQRAKSMEAIFAPSIRGFVDGSLVRRMTAYSLDLTTRRRWFETDNLSATARSHVFGENHLGQEYEHLWISVSRGATAGFEEGNSAENAKLNMSI</sequence>
<evidence type="ECO:0000313" key="1">
    <source>
        <dbReference type="EMBL" id="EFG48428.1"/>
    </source>
</evidence>
<reference evidence="1 2" key="1">
    <citation type="submission" date="2010-04" db="EMBL/GenBank/DDBJ databases">
        <authorList>
            <person name="Qin X."/>
            <person name="Bachman B."/>
            <person name="Battles P."/>
            <person name="Bell A."/>
            <person name="Bess C."/>
            <person name="Bickham C."/>
            <person name="Chaboub L."/>
            <person name="Chen D."/>
            <person name="Coyle M."/>
            <person name="Deiros D.R."/>
            <person name="Dinh H."/>
            <person name="Forbes L."/>
            <person name="Fowler G."/>
            <person name="Francisco L."/>
            <person name="Fu Q."/>
            <person name="Gubbala S."/>
            <person name="Hale W."/>
            <person name="Han Y."/>
            <person name="Hemphill L."/>
            <person name="Highlander S.K."/>
            <person name="Hirani K."/>
            <person name="Hogues M."/>
            <person name="Jackson L."/>
            <person name="Jakkamsetti A."/>
            <person name="Javaid M."/>
            <person name="Jiang H."/>
            <person name="Korchina V."/>
            <person name="Kovar C."/>
            <person name="Lara F."/>
            <person name="Lee S."/>
            <person name="Mata R."/>
            <person name="Mathew T."/>
            <person name="Moen C."/>
            <person name="Morales K."/>
            <person name="Munidasa M."/>
            <person name="Nazareth L."/>
            <person name="Ngo R."/>
            <person name="Nguyen L."/>
            <person name="Okwuonu G."/>
            <person name="Ongeri F."/>
            <person name="Patil S."/>
            <person name="Petrosino J."/>
            <person name="Pham C."/>
            <person name="Pham P."/>
            <person name="Pu L.-L."/>
            <person name="Puazo M."/>
            <person name="Raj R."/>
            <person name="Reid J."/>
            <person name="Rouhana J."/>
            <person name="Saada N."/>
            <person name="Shang Y."/>
            <person name="Simmons D."/>
            <person name="Thornton R."/>
            <person name="Warren J."/>
            <person name="Weissenberger G."/>
            <person name="Zhang J."/>
            <person name="Zhang L."/>
            <person name="Zhou C."/>
            <person name="Zhu D."/>
            <person name="Muzny D."/>
            <person name="Worley K."/>
            <person name="Gibbs R."/>
        </authorList>
    </citation>
    <scope>NUCLEOTIDE SEQUENCE [LARGE SCALE GENOMIC DNA]</scope>
    <source>
        <strain evidence="1 2">ATCC 49030</strain>
    </source>
</reference>
<proteinExistence type="predicted"/>
<dbReference type="Proteomes" id="UP000005714">
    <property type="component" value="Unassembled WGS sequence"/>
</dbReference>
<dbReference type="AlphaFoldDB" id="D4YKD6"/>